<dbReference type="Pfam" id="PF01909">
    <property type="entry name" value="NTP_transf_2"/>
    <property type="match status" value="1"/>
</dbReference>
<dbReference type="InterPro" id="IPR043519">
    <property type="entry name" value="NT_sf"/>
</dbReference>
<organism evidence="2 3">
    <name type="scientific">Methylocystis echinoides</name>
    <dbReference type="NCBI Taxonomy" id="29468"/>
    <lineage>
        <taxon>Bacteria</taxon>
        <taxon>Pseudomonadati</taxon>
        <taxon>Pseudomonadota</taxon>
        <taxon>Alphaproteobacteria</taxon>
        <taxon>Hyphomicrobiales</taxon>
        <taxon>Methylocystaceae</taxon>
        <taxon>Methylocystis</taxon>
    </lineage>
</organism>
<dbReference type="EMBL" id="BSEC01000001">
    <property type="protein sequence ID" value="GLI91163.1"/>
    <property type="molecule type" value="Genomic_DNA"/>
</dbReference>
<dbReference type="Gene3D" id="3.30.460.10">
    <property type="entry name" value="Beta Polymerase, domain 2"/>
    <property type="match status" value="1"/>
</dbReference>
<dbReference type="GO" id="GO:0016779">
    <property type="term" value="F:nucleotidyltransferase activity"/>
    <property type="evidence" value="ECO:0007669"/>
    <property type="project" value="InterPro"/>
</dbReference>
<dbReference type="Proteomes" id="UP001144323">
    <property type="component" value="Unassembled WGS sequence"/>
</dbReference>
<comment type="caution">
    <text evidence="2">The sequence shown here is derived from an EMBL/GenBank/DDBJ whole genome shotgun (WGS) entry which is preliminary data.</text>
</comment>
<dbReference type="SUPFAM" id="SSF81301">
    <property type="entry name" value="Nucleotidyltransferase"/>
    <property type="match status" value="1"/>
</dbReference>
<gene>
    <name evidence="2" type="ORF">LMG27198_01550</name>
</gene>
<proteinExistence type="predicted"/>
<name>A0A9W6LQ49_9HYPH</name>
<protein>
    <recommendedName>
        <fullName evidence="1">Polymerase nucleotidyl transferase domain-containing protein</fullName>
    </recommendedName>
</protein>
<evidence type="ECO:0000259" key="1">
    <source>
        <dbReference type="Pfam" id="PF01909"/>
    </source>
</evidence>
<dbReference type="InterPro" id="IPR002934">
    <property type="entry name" value="Polymerase_NTP_transf_dom"/>
</dbReference>
<sequence>MAALTPSSPVKAYAALDPATEGAARAFMRQLKGRYPVREAFLFGSRARHAHGPESDADIAVVLCGERRDRSAIVRDMAGIAFHVMMDTGVMVEALPLFEDEFEHPEMFNNPRLIDAIRREGLRL</sequence>
<dbReference type="CDD" id="cd05403">
    <property type="entry name" value="NT_KNTase_like"/>
    <property type="match status" value="1"/>
</dbReference>
<reference evidence="2" key="1">
    <citation type="journal article" date="2023" name="Int. J. Syst. Evol. Microbiol.">
        <title>Methylocystis iwaonis sp. nov., a type II methane-oxidizing bacterium from surface soil of a rice paddy field in Japan, and emended description of the genus Methylocystis (ex Whittenbury et al. 1970) Bowman et al. 1993.</title>
        <authorList>
            <person name="Kaise H."/>
            <person name="Sawadogo J.B."/>
            <person name="Alam M.S."/>
            <person name="Ueno C."/>
            <person name="Dianou D."/>
            <person name="Shinjo R."/>
            <person name="Asakawa S."/>
        </authorList>
    </citation>
    <scope>NUCLEOTIDE SEQUENCE</scope>
    <source>
        <strain evidence="2">LMG27198</strain>
    </source>
</reference>
<feature type="domain" description="Polymerase nucleotidyl transferase" evidence="1">
    <location>
        <begin position="28"/>
        <end position="66"/>
    </location>
</feature>
<accession>A0A9W6LQ49</accession>
<evidence type="ECO:0000313" key="2">
    <source>
        <dbReference type="EMBL" id="GLI91163.1"/>
    </source>
</evidence>
<evidence type="ECO:0000313" key="3">
    <source>
        <dbReference type="Proteomes" id="UP001144323"/>
    </source>
</evidence>
<keyword evidence="3" id="KW-1185">Reference proteome</keyword>
<dbReference type="AlphaFoldDB" id="A0A9W6LQ49"/>
<dbReference type="RefSeq" id="WP_281799720.1">
    <property type="nucleotide sequence ID" value="NZ_BSEC01000001.1"/>
</dbReference>